<dbReference type="Gene3D" id="3.90.1200.10">
    <property type="match status" value="1"/>
</dbReference>
<evidence type="ECO:0000313" key="3">
    <source>
        <dbReference type="EMBL" id="NKN32945.1"/>
    </source>
</evidence>
<keyword evidence="2" id="KW-0808">Transferase</keyword>
<dbReference type="PIRSF" id="PIRSF006221">
    <property type="entry name" value="Ketosamine-3-kinase"/>
    <property type="match status" value="1"/>
</dbReference>
<proteinExistence type="inferred from homology"/>
<dbReference type="SUPFAM" id="SSF56112">
    <property type="entry name" value="Protein kinase-like (PK-like)"/>
    <property type="match status" value="1"/>
</dbReference>
<dbReference type="RefSeq" id="WP_168667987.1">
    <property type="nucleotide sequence ID" value="NZ_JAAXKX010000007.1"/>
</dbReference>
<dbReference type="InterPro" id="IPR011009">
    <property type="entry name" value="Kinase-like_dom_sf"/>
</dbReference>
<evidence type="ECO:0000256" key="2">
    <source>
        <dbReference type="PIRNR" id="PIRNR006221"/>
    </source>
</evidence>
<dbReference type="PANTHER" id="PTHR12149:SF8">
    <property type="entry name" value="PROTEIN-RIBULOSAMINE 3-KINASE"/>
    <property type="match status" value="1"/>
</dbReference>
<sequence length="291" mass="31712">MSLETALAARISAATASPFHPERSHSMHGGCINQALVLEAPERGYFVKLNTPERLTMFEAEAEGLTALAAAAAIRVPRPICTGLVDGHSFLAMEHLTLVGRLDPVRAARELAALHHTTAARHGWHRDNTIGSTPQHNTPCADWAEFWRERRLRPQLELAAAQGHGGALQRSGERLLLGLDALLDHTPMPSLLHGDLWGGNIGATADGAPVIFDPAVYHGDRETDLAMTELFGGFGPAFHAAYREAWPLAPGYGVRKTLYNLYHVLNHLNLFGGGYRQQAQGMIERLLAELH</sequence>
<comment type="similarity">
    <text evidence="1 2">Belongs to the fructosamine kinase family.</text>
</comment>
<dbReference type="Pfam" id="PF03881">
    <property type="entry name" value="Fructosamin_kin"/>
    <property type="match status" value="1"/>
</dbReference>
<gene>
    <name evidence="3" type="ORF">HF203_06895</name>
</gene>
<comment type="caution">
    <text evidence="3">The sequence shown here is derived from an EMBL/GenBank/DDBJ whole genome shotgun (WGS) entry which is preliminary data.</text>
</comment>
<dbReference type="Gene3D" id="3.30.200.20">
    <property type="entry name" value="Phosphorylase Kinase, domain 1"/>
    <property type="match status" value="1"/>
</dbReference>
<keyword evidence="2 3" id="KW-0418">Kinase</keyword>
<organism evidence="3 4">
    <name type="scientific">Marichromatium bheemlicum</name>
    <dbReference type="NCBI Taxonomy" id="365339"/>
    <lineage>
        <taxon>Bacteria</taxon>
        <taxon>Pseudomonadati</taxon>
        <taxon>Pseudomonadota</taxon>
        <taxon>Gammaproteobacteria</taxon>
        <taxon>Chromatiales</taxon>
        <taxon>Chromatiaceae</taxon>
        <taxon>Marichromatium</taxon>
    </lineage>
</organism>
<dbReference type="Proteomes" id="UP000740754">
    <property type="component" value="Unassembled WGS sequence"/>
</dbReference>
<dbReference type="PANTHER" id="PTHR12149">
    <property type="entry name" value="FRUCTOSAMINE 3 KINASE-RELATED PROTEIN"/>
    <property type="match status" value="1"/>
</dbReference>
<dbReference type="InterPro" id="IPR016477">
    <property type="entry name" value="Fructo-/Ketosamine-3-kinase"/>
</dbReference>
<reference evidence="3 4" key="1">
    <citation type="submission" date="2020-04" db="EMBL/GenBank/DDBJ databases">
        <title>Draft Whole-Genome sequence of Marichromatium bheemlicum DSM 18632, type strain.</title>
        <authorList>
            <person name="Kyndt J.A."/>
            <person name="Meyer T.E."/>
        </authorList>
    </citation>
    <scope>NUCLEOTIDE SEQUENCE [LARGE SCALE GENOMIC DNA]</scope>
    <source>
        <strain evidence="3 4">DSM 18632</strain>
    </source>
</reference>
<accession>A0ABX1I5U6</accession>
<name>A0ABX1I5U6_9GAMM</name>
<protein>
    <submittedName>
        <fullName evidence="3">Fructosamine kinase family protein</fullName>
    </submittedName>
</protein>
<dbReference type="EMBL" id="JAAXKX010000007">
    <property type="protein sequence ID" value="NKN32945.1"/>
    <property type="molecule type" value="Genomic_DNA"/>
</dbReference>
<keyword evidence="4" id="KW-1185">Reference proteome</keyword>
<evidence type="ECO:0000256" key="1">
    <source>
        <dbReference type="ARBA" id="ARBA00009460"/>
    </source>
</evidence>
<evidence type="ECO:0000313" key="4">
    <source>
        <dbReference type="Proteomes" id="UP000740754"/>
    </source>
</evidence>
<dbReference type="GO" id="GO:0016301">
    <property type="term" value="F:kinase activity"/>
    <property type="evidence" value="ECO:0007669"/>
    <property type="project" value="UniProtKB-KW"/>
</dbReference>